<dbReference type="InterPro" id="IPR005107">
    <property type="entry name" value="CO_DH_flav_C"/>
</dbReference>
<dbReference type="PANTHER" id="PTHR45444">
    <property type="entry name" value="XANTHINE DEHYDROGENASE"/>
    <property type="match status" value="1"/>
</dbReference>
<comment type="caution">
    <text evidence="8">The sequence shown here is derived from an EMBL/GenBank/DDBJ whole genome shotgun (WGS) entry which is preliminary data.</text>
</comment>
<dbReference type="AlphaFoldDB" id="A0A833J1M0"/>
<evidence type="ECO:0000313" key="8">
    <source>
        <dbReference type="EMBL" id="KAB7781952.1"/>
    </source>
</evidence>
<evidence type="ECO:0000256" key="3">
    <source>
        <dbReference type="ARBA" id="ARBA00022827"/>
    </source>
</evidence>
<evidence type="ECO:0000259" key="6">
    <source>
        <dbReference type="PROSITE" id="PS51085"/>
    </source>
</evidence>
<dbReference type="PROSITE" id="PS00197">
    <property type="entry name" value="2FE2S_FER_1"/>
    <property type="match status" value="1"/>
</dbReference>
<dbReference type="PIRSF" id="PIRSF036557">
    <property type="entry name" value="XdhA_RC"/>
    <property type="match status" value="1"/>
</dbReference>
<dbReference type="InterPro" id="IPR016208">
    <property type="entry name" value="Ald_Oxase/xanthine_DH-like"/>
</dbReference>
<dbReference type="InterPro" id="IPR006058">
    <property type="entry name" value="2Fe2S_fd_BS"/>
</dbReference>
<keyword evidence="4 8" id="KW-0560">Oxidoreductase</keyword>
<dbReference type="Pfam" id="PF03450">
    <property type="entry name" value="CO_deh_flav_C"/>
    <property type="match status" value="1"/>
</dbReference>
<evidence type="ECO:0000256" key="5">
    <source>
        <dbReference type="ARBA" id="ARBA00023004"/>
    </source>
</evidence>
<dbReference type="InterPro" id="IPR036683">
    <property type="entry name" value="CO_DH_flav_C_dom_sf"/>
</dbReference>
<dbReference type="InterPro" id="IPR014307">
    <property type="entry name" value="Xanthine_DH_ssu"/>
</dbReference>
<dbReference type="InterPro" id="IPR002346">
    <property type="entry name" value="Mopterin_DH_FAD-bd"/>
</dbReference>
<gene>
    <name evidence="8" type="ORF">F8B43_5593</name>
</gene>
<dbReference type="GO" id="GO:0005506">
    <property type="term" value="F:iron ion binding"/>
    <property type="evidence" value="ECO:0007669"/>
    <property type="project" value="InterPro"/>
</dbReference>
<evidence type="ECO:0000256" key="1">
    <source>
        <dbReference type="ARBA" id="ARBA00022630"/>
    </source>
</evidence>
<evidence type="ECO:0000313" key="9">
    <source>
        <dbReference type="Proteomes" id="UP000469949"/>
    </source>
</evidence>
<protein>
    <submittedName>
        <fullName evidence="8">Xanthine dehydrogenase iron-sulfur subunit</fullName>
        <ecNumber evidence="8">1.17.1.4</ecNumber>
    </submittedName>
</protein>
<keyword evidence="1" id="KW-0285">Flavoprotein</keyword>
<dbReference type="Gene3D" id="3.30.465.10">
    <property type="match status" value="1"/>
</dbReference>
<dbReference type="Pfam" id="PF00941">
    <property type="entry name" value="FAD_binding_5"/>
    <property type="match status" value="1"/>
</dbReference>
<dbReference type="SMART" id="SM01092">
    <property type="entry name" value="CO_deh_flav_C"/>
    <property type="match status" value="1"/>
</dbReference>
<evidence type="ECO:0000256" key="2">
    <source>
        <dbReference type="ARBA" id="ARBA00022723"/>
    </source>
</evidence>
<accession>A0A833J1M0</accession>
<dbReference type="SUPFAM" id="SSF54292">
    <property type="entry name" value="2Fe-2S ferredoxin-like"/>
    <property type="match status" value="1"/>
</dbReference>
<dbReference type="GO" id="GO:0051537">
    <property type="term" value="F:2 iron, 2 sulfur cluster binding"/>
    <property type="evidence" value="ECO:0007669"/>
    <property type="project" value="InterPro"/>
</dbReference>
<organism evidence="8 9">
    <name type="scientific">Methylorubrum populi</name>
    <dbReference type="NCBI Taxonomy" id="223967"/>
    <lineage>
        <taxon>Bacteria</taxon>
        <taxon>Pseudomonadati</taxon>
        <taxon>Pseudomonadota</taxon>
        <taxon>Alphaproteobacteria</taxon>
        <taxon>Hyphomicrobiales</taxon>
        <taxon>Methylobacteriaceae</taxon>
        <taxon>Methylorubrum</taxon>
    </lineage>
</organism>
<keyword evidence="2" id="KW-0479">Metal-binding</keyword>
<dbReference type="CDD" id="cd00207">
    <property type="entry name" value="fer2"/>
    <property type="match status" value="1"/>
</dbReference>
<keyword evidence="5" id="KW-0408">Iron</keyword>
<dbReference type="InterPro" id="IPR002888">
    <property type="entry name" value="2Fe-2S-bd"/>
</dbReference>
<dbReference type="SUPFAM" id="SSF55447">
    <property type="entry name" value="CO dehydrogenase flavoprotein C-terminal domain-like"/>
    <property type="match status" value="1"/>
</dbReference>
<proteinExistence type="predicted"/>
<name>A0A833J1M0_9HYPH</name>
<dbReference type="SUPFAM" id="SSF56176">
    <property type="entry name" value="FAD-binding/transporter-associated domain-like"/>
    <property type="match status" value="1"/>
</dbReference>
<dbReference type="InterPro" id="IPR036010">
    <property type="entry name" value="2Fe-2S_ferredoxin-like_sf"/>
</dbReference>
<dbReference type="RefSeq" id="WP_152279150.1">
    <property type="nucleotide sequence ID" value="NZ_WEKV01000022.1"/>
</dbReference>
<dbReference type="Pfam" id="PF00111">
    <property type="entry name" value="Fer2"/>
    <property type="match status" value="1"/>
</dbReference>
<dbReference type="Gene3D" id="3.30.43.10">
    <property type="entry name" value="Uridine Diphospho-n-acetylenolpyruvylglucosamine Reductase, domain 2"/>
    <property type="match status" value="1"/>
</dbReference>
<dbReference type="GO" id="GO:0004854">
    <property type="term" value="F:xanthine dehydrogenase activity"/>
    <property type="evidence" value="ECO:0007669"/>
    <property type="project" value="UniProtKB-EC"/>
</dbReference>
<dbReference type="Pfam" id="PF01799">
    <property type="entry name" value="Fer2_2"/>
    <property type="match status" value="1"/>
</dbReference>
<keyword evidence="3" id="KW-0274">FAD</keyword>
<dbReference type="InterPro" id="IPR016166">
    <property type="entry name" value="FAD-bd_PCMH"/>
</dbReference>
<feature type="domain" description="2Fe-2S ferredoxin-type" evidence="6">
    <location>
        <begin position="5"/>
        <end position="103"/>
    </location>
</feature>
<reference evidence="8 9" key="1">
    <citation type="submission" date="2019-10" db="EMBL/GenBank/DDBJ databases">
        <title>Draft Genome Sequence of the Caffeine Degrading Methylotroph Methylorubrum populi PINKEL.</title>
        <authorList>
            <person name="Dawson S.C."/>
            <person name="Zhang X."/>
            <person name="Wright M.E."/>
            <person name="Sharma G."/>
            <person name="Langner J.T."/>
            <person name="Ditty J.L."/>
            <person name="Subuyuj G.A."/>
        </authorList>
    </citation>
    <scope>NUCLEOTIDE SEQUENCE [LARGE SCALE GENOMIC DNA]</scope>
    <source>
        <strain evidence="8 9">Pinkel</strain>
    </source>
</reference>
<dbReference type="EMBL" id="WEKV01000022">
    <property type="protein sequence ID" value="KAB7781952.1"/>
    <property type="molecule type" value="Genomic_DNA"/>
</dbReference>
<dbReference type="PANTHER" id="PTHR45444:SF3">
    <property type="entry name" value="XANTHINE DEHYDROGENASE"/>
    <property type="match status" value="1"/>
</dbReference>
<evidence type="ECO:0000259" key="7">
    <source>
        <dbReference type="PROSITE" id="PS51387"/>
    </source>
</evidence>
<dbReference type="InterPro" id="IPR016169">
    <property type="entry name" value="FAD-bd_PCMH_sub2"/>
</dbReference>
<dbReference type="InterPro" id="IPR036318">
    <property type="entry name" value="FAD-bd_PCMH-like_sf"/>
</dbReference>
<dbReference type="PROSITE" id="PS51085">
    <property type="entry name" value="2FE2S_FER_2"/>
    <property type="match status" value="1"/>
</dbReference>
<dbReference type="PROSITE" id="PS51387">
    <property type="entry name" value="FAD_PCMH"/>
    <property type="match status" value="1"/>
</dbReference>
<evidence type="ECO:0000256" key="4">
    <source>
        <dbReference type="ARBA" id="ARBA00023002"/>
    </source>
</evidence>
<dbReference type="Proteomes" id="UP000469949">
    <property type="component" value="Unassembled WGS sequence"/>
</dbReference>
<dbReference type="InterPro" id="IPR012675">
    <property type="entry name" value="Beta-grasp_dom_sf"/>
</dbReference>
<feature type="domain" description="FAD-binding PCMH-type" evidence="7">
    <location>
        <begin position="215"/>
        <end position="388"/>
    </location>
</feature>
<dbReference type="InterPro" id="IPR016167">
    <property type="entry name" value="FAD-bd_PCMH_sub1"/>
</dbReference>
<sequence length="516" mass="56733">MPAKAPIRFYHDGGIVEVANAEPTVTVLDWLREAARRKGTKEGCAEGDCGACTVLVAELMDESALPADTNAVRIGRLLVRPMNACIKFLPTLDGCALLTVEDLQRVVVRDDDGLADDLLHPVQQAMVECHGSQCGFCTPGFIMTLTATYERHCEAGTRPTRAELSDDLAGNLCRCTGYRPILEAGQLMFDLPERRIDTAPIERALLEIADASAHYDGGRARYWAPRDLDEFAARRVAEPDARLLAGATDIGLWVNKQMRELGDVLYIGNVDELKRIERVDGFLRIGSVTPLDDAFKALVSHWPTLNEVYMRFASPPVRHAGTIGGNIANGSPIGDGPPTLMALGAELVLRCGEQRRRIALDQFYHDYMKNDLMAGEFIERVDVPLPTSSHEVRVYKVSKRYDSDISAVCAGLMIARSACGTISQARFAFGGMAATVRRAPSAEAAIVGSDWSEIALRKAQQALLTEFTPLTDLRASSDYRRRVVANLLERFWLETRNGELPPLPPAQTSIYATMRQ</sequence>
<dbReference type="EC" id="1.17.1.4" evidence="8"/>
<dbReference type="SUPFAM" id="SSF47741">
    <property type="entry name" value="CO dehydrogenase ISP C-domain like"/>
    <property type="match status" value="1"/>
</dbReference>
<dbReference type="Gene3D" id="3.10.20.30">
    <property type="match status" value="1"/>
</dbReference>
<dbReference type="Gene3D" id="3.30.390.50">
    <property type="entry name" value="CO dehydrogenase flavoprotein, C-terminal domain"/>
    <property type="match status" value="1"/>
</dbReference>
<dbReference type="InterPro" id="IPR012175">
    <property type="entry name" value="Xanth_DH_ssu_bac"/>
</dbReference>
<dbReference type="Gene3D" id="1.10.150.120">
    <property type="entry name" value="[2Fe-2S]-binding domain"/>
    <property type="match status" value="1"/>
</dbReference>
<dbReference type="GO" id="GO:0071949">
    <property type="term" value="F:FAD binding"/>
    <property type="evidence" value="ECO:0007669"/>
    <property type="project" value="InterPro"/>
</dbReference>
<dbReference type="NCBIfam" id="TIGR02963">
    <property type="entry name" value="xanthine_xdhA"/>
    <property type="match status" value="1"/>
</dbReference>
<dbReference type="InterPro" id="IPR036884">
    <property type="entry name" value="2Fe-2S-bd_dom_sf"/>
</dbReference>
<dbReference type="InterPro" id="IPR001041">
    <property type="entry name" value="2Fe-2S_ferredoxin-type"/>
</dbReference>